<dbReference type="Gene3D" id="3.40.50.10350">
    <property type="entry name" value="Glycerate kinase, domain 1"/>
    <property type="match status" value="1"/>
</dbReference>
<dbReference type="EMBL" id="BPQO01000002">
    <property type="protein sequence ID" value="GJD87279.1"/>
    <property type="molecule type" value="Genomic_DNA"/>
</dbReference>
<proteinExistence type="inferred from homology"/>
<keyword evidence="2 4" id="KW-0808">Transferase</keyword>
<dbReference type="SUPFAM" id="SSF110738">
    <property type="entry name" value="Glycerate kinase I"/>
    <property type="match status" value="1"/>
</dbReference>
<accession>A0AAV4ZGR2</accession>
<gene>
    <name evidence="5" type="primary">garK</name>
    <name evidence="5" type="ORF">BHAOGJBA_0779</name>
</gene>
<dbReference type="NCBIfam" id="TIGR00045">
    <property type="entry name" value="glycerate kinase"/>
    <property type="match status" value="1"/>
</dbReference>
<dbReference type="Gene3D" id="3.90.1510.10">
    <property type="entry name" value="Glycerate kinase, domain 2"/>
    <property type="match status" value="1"/>
</dbReference>
<dbReference type="PANTHER" id="PTHR21599:SF0">
    <property type="entry name" value="GLYCERATE KINASE"/>
    <property type="match status" value="1"/>
</dbReference>
<keyword evidence="3 4" id="KW-0418">Kinase</keyword>
<evidence type="ECO:0000256" key="4">
    <source>
        <dbReference type="PIRNR" id="PIRNR006078"/>
    </source>
</evidence>
<dbReference type="PIRSF" id="PIRSF006078">
    <property type="entry name" value="GlxK"/>
    <property type="match status" value="1"/>
</dbReference>
<keyword evidence="6" id="KW-1185">Reference proteome</keyword>
<dbReference type="Pfam" id="PF02595">
    <property type="entry name" value="Gly_kinase"/>
    <property type="match status" value="1"/>
</dbReference>
<name>A0AAV4ZGR2_9HYPH</name>
<evidence type="ECO:0000313" key="6">
    <source>
        <dbReference type="Proteomes" id="UP001055247"/>
    </source>
</evidence>
<dbReference type="InterPro" id="IPR018197">
    <property type="entry name" value="Glycerate_kinase_RE-like"/>
</dbReference>
<dbReference type="Proteomes" id="UP001055247">
    <property type="component" value="Unassembled WGS sequence"/>
</dbReference>
<dbReference type="RefSeq" id="WP_238229530.1">
    <property type="nucleotide sequence ID" value="NZ_BPQO01000002.1"/>
</dbReference>
<dbReference type="InterPro" id="IPR004381">
    <property type="entry name" value="Glycerate_kinase"/>
</dbReference>
<dbReference type="InterPro" id="IPR036129">
    <property type="entry name" value="Glycerate_kinase_sf"/>
</dbReference>
<dbReference type="AlphaFoldDB" id="A0AAV4ZGR2"/>
<evidence type="ECO:0000256" key="2">
    <source>
        <dbReference type="ARBA" id="ARBA00022679"/>
    </source>
</evidence>
<comment type="similarity">
    <text evidence="1 4">Belongs to the glycerate kinase type-1 family.</text>
</comment>
<reference evidence="5" key="2">
    <citation type="submission" date="2021-08" db="EMBL/GenBank/DDBJ databases">
        <authorList>
            <person name="Tani A."/>
            <person name="Ola A."/>
            <person name="Ogura Y."/>
            <person name="Katsura K."/>
            <person name="Hayashi T."/>
        </authorList>
    </citation>
    <scope>NUCLEOTIDE SEQUENCE</scope>
    <source>
        <strain evidence="5">DSM 16372</strain>
    </source>
</reference>
<sequence>MNIRVLVAPSGFKGCLDPEHVASAIATGLRRASDAVEVRELALVDGGEGTAATLARVTDGELRPARVTGPLGEVLDTSFAMLGGTHHGTAVVELAAAAGLSHVPHDRRDPMRTTTRGVGALILAALDAGATRVIVGCGDSGVNDGGAGLAQALGVRLLDRSGEDIVGGGLGLAELDRIDLAGRDPRLARVPMEVACNVENVLTGPRGVARVFGPQKGASEDDVRTMEAALDRFAAVVERDCGVDVRLMPGGGASGGAGAGLHALVGGTLRSRFDLLFAFHGVDEAVAWADLIVTAEGGLDYKSVRGKIPSEMGRRGATAGKAVVVLAGTLGERSGEVLDEGVCAYFSVIGRPQSLDDAMRDVEEQLGRSAEQMMRTFLAGVALGRRQNSGSQA</sequence>
<reference evidence="5" key="1">
    <citation type="journal article" date="2016" name="Front. Microbiol.">
        <title>Genome Sequence of the Piezophilic, Mesophilic Sulfate-Reducing Bacterium Desulfovibrio indicus J2T.</title>
        <authorList>
            <person name="Cao J."/>
            <person name="Maignien L."/>
            <person name="Shao Z."/>
            <person name="Alain K."/>
            <person name="Jebbar M."/>
        </authorList>
    </citation>
    <scope>NUCLEOTIDE SEQUENCE</scope>
    <source>
        <strain evidence="5">DSM 16372</strain>
    </source>
</reference>
<evidence type="ECO:0000256" key="1">
    <source>
        <dbReference type="ARBA" id="ARBA00006284"/>
    </source>
</evidence>
<dbReference type="PANTHER" id="PTHR21599">
    <property type="entry name" value="GLYCERATE KINASE"/>
    <property type="match status" value="1"/>
</dbReference>
<dbReference type="GO" id="GO:0031388">
    <property type="term" value="P:organic acid phosphorylation"/>
    <property type="evidence" value="ECO:0007669"/>
    <property type="project" value="UniProtKB-UniRule"/>
</dbReference>
<evidence type="ECO:0000313" key="5">
    <source>
        <dbReference type="EMBL" id="GJD87279.1"/>
    </source>
</evidence>
<dbReference type="GO" id="GO:0008887">
    <property type="term" value="F:glycerate kinase activity"/>
    <property type="evidence" value="ECO:0007669"/>
    <property type="project" value="UniProtKB-UniRule"/>
</dbReference>
<evidence type="ECO:0000256" key="3">
    <source>
        <dbReference type="ARBA" id="ARBA00022777"/>
    </source>
</evidence>
<protein>
    <submittedName>
        <fullName evidence="5">Glycerate 2-kinase</fullName>
    </submittedName>
</protein>
<organism evidence="5 6">
    <name type="scientific">Methylobacterium hispanicum</name>
    <dbReference type="NCBI Taxonomy" id="270350"/>
    <lineage>
        <taxon>Bacteria</taxon>
        <taxon>Pseudomonadati</taxon>
        <taxon>Pseudomonadota</taxon>
        <taxon>Alphaproteobacteria</taxon>
        <taxon>Hyphomicrobiales</taxon>
        <taxon>Methylobacteriaceae</taxon>
        <taxon>Methylobacterium</taxon>
    </lineage>
</organism>
<comment type="caution">
    <text evidence="5">The sequence shown here is derived from an EMBL/GenBank/DDBJ whole genome shotgun (WGS) entry which is preliminary data.</text>
</comment>
<dbReference type="InterPro" id="IPR018193">
    <property type="entry name" value="Glyc_kinase_flavodox-like_fold"/>
</dbReference>